<evidence type="ECO:0000313" key="2">
    <source>
        <dbReference type="Proteomes" id="UP000240572"/>
    </source>
</evidence>
<keyword evidence="2" id="KW-1185">Reference proteome</keyword>
<protein>
    <submittedName>
        <fullName evidence="1">Uncharacterized protein</fullName>
    </submittedName>
</protein>
<dbReference type="EMBL" id="PYGD01000004">
    <property type="protein sequence ID" value="PSK92157.1"/>
    <property type="molecule type" value="Genomic_DNA"/>
</dbReference>
<proteinExistence type="predicted"/>
<dbReference type="RefSeq" id="WP_106523220.1">
    <property type="nucleotide sequence ID" value="NZ_PYGD01000004.1"/>
</dbReference>
<dbReference type="Proteomes" id="UP000240572">
    <property type="component" value="Unassembled WGS sequence"/>
</dbReference>
<organism evidence="1 2">
    <name type="scientific">Taibaiella chishuiensis</name>
    <dbReference type="NCBI Taxonomy" id="1434707"/>
    <lineage>
        <taxon>Bacteria</taxon>
        <taxon>Pseudomonadati</taxon>
        <taxon>Bacteroidota</taxon>
        <taxon>Chitinophagia</taxon>
        <taxon>Chitinophagales</taxon>
        <taxon>Chitinophagaceae</taxon>
        <taxon>Taibaiella</taxon>
    </lineage>
</organism>
<reference evidence="1 2" key="1">
    <citation type="submission" date="2018-03" db="EMBL/GenBank/DDBJ databases">
        <title>Genomic Encyclopedia of Type Strains, Phase III (KMG-III): the genomes of soil and plant-associated and newly described type strains.</title>
        <authorList>
            <person name="Whitman W."/>
        </authorList>
    </citation>
    <scope>NUCLEOTIDE SEQUENCE [LARGE SCALE GENOMIC DNA]</scope>
    <source>
        <strain evidence="1 2">CGMCC 1.12700</strain>
    </source>
</reference>
<sequence>MSNIQAHSVLMVFDWENLSHILYVLGAHKREEAEFQNMALLHFRQFNINEYARIPFDRKSVKDIKTLIKNGKGYQDYAKYCIQLKNTGSDDAPKFDLTLQERAIATPANDIAFYPLTLFISLMEFYTWSAISEIEFSLGKRINVNGCMDDVVIFRFLAQDRGMQFYDYSSEDPRITAALVQEFTQNLMPK</sequence>
<evidence type="ECO:0000313" key="1">
    <source>
        <dbReference type="EMBL" id="PSK92157.1"/>
    </source>
</evidence>
<gene>
    <name evidence="1" type="ORF">B0I18_104255</name>
</gene>
<comment type="caution">
    <text evidence="1">The sequence shown here is derived from an EMBL/GenBank/DDBJ whole genome shotgun (WGS) entry which is preliminary data.</text>
</comment>
<accession>A0A2P8D4L8</accession>
<dbReference type="AlphaFoldDB" id="A0A2P8D4L8"/>
<name>A0A2P8D4L8_9BACT</name>